<protein>
    <submittedName>
        <fullName evidence="2">Uncharacterized protein</fullName>
    </submittedName>
</protein>
<accession>A0A4C1WJA6</accession>
<evidence type="ECO:0000256" key="1">
    <source>
        <dbReference type="SAM" id="MobiDB-lite"/>
    </source>
</evidence>
<dbReference type="EMBL" id="BGZK01000582">
    <property type="protein sequence ID" value="GBP51498.1"/>
    <property type="molecule type" value="Genomic_DNA"/>
</dbReference>
<feature type="compositionally biased region" description="Basic and acidic residues" evidence="1">
    <location>
        <begin position="52"/>
        <end position="62"/>
    </location>
</feature>
<organism evidence="2 3">
    <name type="scientific">Eumeta variegata</name>
    <name type="common">Bagworm moth</name>
    <name type="synonym">Eumeta japonica</name>
    <dbReference type="NCBI Taxonomy" id="151549"/>
    <lineage>
        <taxon>Eukaryota</taxon>
        <taxon>Metazoa</taxon>
        <taxon>Ecdysozoa</taxon>
        <taxon>Arthropoda</taxon>
        <taxon>Hexapoda</taxon>
        <taxon>Insecta</taxon>
        <taxon>Pterygota</taxon>
        <taxon>Neoptera</taxon>
        <taxon>Endopterygota</taxon>
        <taxon>Lepidoptera</taxon>
        <taxon>Glossata</taxon>
        <taxon>Ditrysia</taxon>
        <taxon>Tineoidea</taxon>
        <taxon>Psychidae</taxon>
        <taxon>Oiketicinae</taxon>
        <taxon>Eumeta</taxon>
    </lineage>
</organism>
<feature type="region of interest" description="Disordered" evidence="1">
    <location>
        <begin position="267"/>
        <end position="300"/>
    </location>
</feature>
<keyword evidence="3" id="KW-1185">Reference proteome</keyword>
<proteinExistence type="predicted"/>
<comment type="caution">
    <text evidence="2">The sequence shown here is derived from an EMBL/GenBank/DDBJ whole genome shotgun (WGS) entry which is preliminary data.</text>
</comment>
<gene>
    <name evidence="2" type="ORF">EVAR_44473_1</name>
</gene>
<feature type="region of interest" description="Disordered" evidence="1">
    <location>
        <begin position="89"/>
        <end position="108"/>
    </location>
</feature>
<evidence type="ECO:0000313" key="2">
    <source>
        <dbReference type="EMBL" id="GBP51498.1"/>
    </source>
</evidence>
<feature type="compositionally biased region" description="Low complexity" evidence="1">
    <location>
        <begin position="95"/>
        <end position="108"/>
    </location>
</feature>
<feature type="compositionally biased region" description="Basic and acidic residues" evidence="1">
    <location>
        <begin position="291"/>
        <end position="300"/>
    </location>
</feature>
<sequence>MDSKRHKDFLTTSGHLDLLRDFEVYCSSPTSSDQPNPTSDSETEVDANPNRELAKRPYDSREGFTQISKRKSRQPQLFVTYGPGFIRLSGKKPKASTSASPVTPLPTAAVPTTPAVIQSVKMTYYSTPWRTVGKSNSQVAPVPRKTKACKTAESSQPTKAVNSKVPTATIVVSDEADVIAPSTRKKLQRPSQLPFMIKAADQRRPLCSRPPSALGASNPKLPHFSLRRLISPATSGHLPKKPKRHPVLPIYDAPTGWWKLSQLSVASQGSLTEKPKKTAAPATAKNMNKKKRDEADVLYP</sequence>
<dbReference type="Proteomes" id="UP000299102">
    <property type="component" value="Unassembled WGS sequence"/>
</dbReference>
<reference evidence="2 3" key="1">
    <citation type="journal article" date="2019" name="Commun. Biol.">
        <title>The bagworm genome reveals a unique fibroin gene that provides high tensile strength.</title>
        <authorList>
            <person name="Kono N."/>
            <person name="Nakamura H."/>
            <person name="Ohtoshi R."/>
            <person name="Tomita M."/>
            <person name="Numata K."/>
            <person name="Arakawa K."/>
        </authorList>
    </citation>
    <scope>NUCLEOTIDE SEQUENCE [LARGE SCALE GENOMIC DNA]</scope>
</reference>
<dbReference type="AlphaFoldDB" id="A0A4C1WJA6"/>
<feature type="region of interest" description="Disordered" evidence="1">
    <location>
        <begin position="26"/>
        <end position="76"/>
    </location>
</feature>
<feature type="compositionally biased region" description="Polar residues" evidence="1">
    <location>
        <begin position="27"/>
        <end position="40"/>
    </location>
</feature>
<name>A0A4C1WJA6_EUMVA</name>
<evidence type="ECO:0000313" key="3">
    <source>
        <dbReference type="Proteomes" id="UP000299102"/>
    </source>
</evidence>